<dbReference type="SUPFAM" id="SSF56784">
    <property type="entry name" value="HAD-like"/>
    <property type="match status" value="1"/>
</dbReference>
<reference evidence="1 2" key="1">
    <citation type="submission" date="2019-07" db="EMBL/GenBank/DDBJ databases">
        <authorList>
            <person name="Grouzdev D.S."/>
        </authorList>
    </citation>
    <scope>NUCLEOTIDE SEQUENCE [LARGE SCALE GENOMIC DNA]</scope>
    <source>
        <strain evidence="1 2">3C</strain>
    </source>
</reference>
<dbReference type="InterPro" id="IPR050155">
    <property type="entry name" value="HAD-like_hydrolase_sf"/>
</dbReference>
<dbReference type="InterPro" id="IPR023214">
    <property type="entry name" value="HAD_sf"/>
</dbReference>
<evidence type="ECO:0000313" key="2">
    <source>
        <dbReference type="Proteomes" id="UP000315321"/>
    </source>
</evidence>
<dbReference type="PANTHER" id="PTHR43434:SF24">
    <property type="entry name" value="HYDROLASE-RELATED"/>
    <property type="match status" value="1"/>
</dbReference>
<dbReference type="InterPro" id="IPR006439">
    <property type="entry name" value="HAD-SF_hydro_IA"/>
</dbReference>
<dbReference type="GO" id="GO:0016787">
    <property type="term" value="F:hydrolase activity"/>
    <property type="evidence" value="ECO:0007669"/>
    <property type="project" value="UniProtKB-KW"/>
</dbReference>
<comment type="caution">
    <text evidence="1">The sequence shown here is derived from an EMBL/GenBank/DDBJ whole genome shotgun (WGS) entry which is preliminary data.</text>
</comment>
<keyword evidence="1" id="KW-0378">Hydrolase</keyword>
<dbReference type="InterPro" id="IPR041492">
    <property type="entry name" value="HAD_2"/>
</dbReference>
<name>A0ABY3DTK8_9HYPH</name>
<dbReference type="Gene3D" id="3.40.50.1000">
    <property type="entry name" value="HAD superfamily/HAD-like"/>
    <property type="match status" value="1"/>
</dbReference>
<sequence length="229" mass="24715">MPEVRVVKLVLFDCDGTLVDSQHVIVAAMTRAFARAELALPPREAVLGIVGLSLVEAMRRLGDDDPHFPAERLADLYREAFRELRTEPGFFEPLFPGVRGVLDKLSAREDVLLGIATGKSQRGVAAVLGHHGLDGRFVTIQTADDAPSKPHPAMVLQAMAATGVHAEDTVLIGDTSFDMVMARAAGARAIGVTWGYHPRETLRQSGAERLVSDADTLVGVIDEMWEPVA</sequence>
<keyword evidence="2" id="KW-1185">Reference proteome</keyword>
<dbReference type="InterPro" id="IPR036412">
    <property type="entry name" value="HAD-like_sf"/>
</dbReference>
<dbReference type="InterPro" id="IPR023198">
    <property type="entry name" value="PGP-like_dom2"/>
</dbReference>
<dbReference type="SFLD" id="SFLDG01129">
    <property type="entry name" value="C1.5:_HAD__Beta-PGM__Phosphata"/>
    <property type="match status" value="1"/>
</dbReference>
<dbReference type="Proteomes" id="UP000315321">
    <property type="component" value="Unassembled WGS sequence"/>
</dbReference>
<dbReference type="Gene3D" id="1.10.150.240">
    <property type="entry name" value="Putative phosphatase, domain 2"/>
    <property type="match status" value="1"/>
</dbReference>
<gene>
    <name evidence="1" type="ORF">FO470_09225</name>
</gene>
<accession>A0ABY3DTK8</accession>
<evidence type="ECO:0000313" key="1">
    <source>
        <dbReference type="EMBL" id="TSJ63138.1"/>
    </source>
</evidence>
<dbReference type="EMBL" id="VMBP01000002">
    <property type="protein sequence ID" value="TSJ63138.1"/>
    <property type="molecule type" value="Genomic_DNA"/>
</dbReference>
<dbReference type="Pfam" id="PF13419">
    <property type="entry name" value="HAD_2"/>
    <property type="match status" value="1"/>
</dbReference>
<dbReference type="SFLD" id="SFLDS00003">
    <property type="entry name" value="Haloacid_Dehalogenase"/>
    <property type="match status" value="1"/>
</dbReference>
<proteinExistence type="predicted"/>
<organism evidence="1 2">
    <name type="scientific">Ancylobacter moscoviensis</name>
    <dbReference type="NCBI Taxonomy" id="2597768"/>
    <lineage>
        <taxon>Bacteria</taxon>
        <taxon>Pseudomonadati</taxon>
        <taxon>Pseudomonadota</taxon>
        <taxon>Alphaproteobacteria</taxon>
        <taxon>Hyphomicrobiales</taxon>
        <taxon>Xanthobacteraceae</taxon>
        <taxon>Ancylobacter</taxon>
    </lineage>
</organism>
<dbReference type="NCBIfam" id="TIGR01549">
    <property type="entry name" value="HAD-SF-IA-v1"/>
    <property type="match status" value="1"/>
</dbReference>
<dbReference type="SFLD" id="SFLDG01135">
    <property type="entry name" value="C1.5.6:_HAD__Beta-PGM__Phospha"/>
    <property type="match status" value="1"/>
</dbReference>
<protein>
    <submittedName>
        <fullName evidence="1">HAD-IA family hydrolase</fullName>
    </submittedName>
</protein>
<dbReference type="PANTHER" id="PTHR43434">
    <property type="entry name" value="PHOSPHOGLYCOLATE PHOSPHATASE"/>
    <property type="match status" value="1"/>
</dbReference>